<name>A0A554N8D7_9EURY</name>
<feature type="region of interest" description="Disordered" evidence="1">
    <location>
        <begin position="1"/>
        <end position="31"/>
    </location>
</feature>
<dbReference type="InParanoid" id="A0A554N8D7"/>
<dbReference type="Proteomes" id="UP000319894">
    <property type="component" value="Unassembled WGS sequence"/>
</dbReference>
<proteinExistence type="predicted"/>
<dbReference type="RefSeq" id="WP_144262185.1">
    <property type="nucleotide sequence ID" value="NZ_QMDX01000006.1"/>
</dbReference>
<reference evidence="2 3" key="1">
    <citation type="submission" date="2018-06" db="EMBL/GenBank/DDBJ databases">
        <title>Natronomonas sp. F16-60 a new haloarchaeon isolated from a solar saltern of Isla Cristina, Huelva, Spain.</title>
        <authorList>
            <person name="Duran-Viseras A."/>
            <person name="Sanchez-Porro C."/>
            <person name="Ventosa A."/>
        </authorList>
    </citation>
    <scope>NUCLEOTIDE SEQUENCE [LARGE SCALE GENOMIC DNA]</scope>
    <source>
        <strain evidence="2 3">F16-60</strain>
    </source>
</reference>
<comment type="caution">
    <text evidence="2">The sequence shown here is derived from an EMBL/GenBank/DDBJ whole genome shotgun (WGS) entry which is preliminary data.</text>
</comment>
<gene>
    <name evidence="2" type="ORF">DP107_10840</name>
</gene>
<evidence type="ECO:0000256" key="1">
    <source>
        <dbReference type="SAM" id="MobiDB-lite"/>
    </source>
</evidence>
<evidence type="ECO:0000313" key="2">
    <source>
        <dbReference type="EMBL" id="TSD13663.1"/>
    </source>
</evidence>
<keyword evidence="3" id="KW-1185">Reference proteome</keyword>
<dbReference type="EMBL" id="QMDX01000006">
    <property type="protein sequence ID" value="TSD13663.1"/>
    <property type="molecule type" value="Genomic_DNA"/>
</dbReference>
<organism evidence="2 3">
    <name type="scientific">Haloglomus irregulare</name>
    <dbReference type="NCBI Taxonomy" id="2234134"/>
    <lineage>
        <taxon>Archaea</taxon>
        <taxon>Methanobacteriati</taxon>
        <taxon>Methanobacteriota</taxon>
        <taxon>Stenosarchaea group</taxon>
        <taxon>Halobacteria</taxon>
        <taxon>Halobacteriales</taxon>
        <taxon>Natronomonadaceae</taxon>
        <taxon>Haloglomus</taxon>
    </lineage>
</organism>
<protein>
    <submittedName>
        <fullName evidence="2">Uncharacterized protein</fullName>
    </submittedName>
</protein>
<evidence type="ECO:0000313" key="3">
    <source>
        <dbReference type="Proteomes" id="UP000319894"/>
    </source>
</evidence>
<dbReference type="AlphaFoldDB" id="A0A554N8D7"/>
<feature type="compositionally biased region" description="Basic and acidic residues" evidence="1">
    <location>
        <begin position="1"/>
        <end position="11"/>
    </location>
</feature>
<accession>A0A554N8D7</accession>
<sequence length="110" mass="11678">MTDSPDGDRPGRTGLPDGVETTPVAGIPVPTTCADRVDPAAVRAAVAAVEEHGVREFWVSPSGGLKCRVGSRRPDRVQRSLRDALAAAGHGVTDHGVRRGFRRLRVDLTD</sequence>